<proteinExistence type="predicted"/>
<gene>
    <name evidence="2" type="ORF">SAMN04488132_108172</name>
</gene>
<evidence type="ECO:0000313" key="3">
    <source>
        <dbReference type="Proteomes" id="UP000190888"/>
    </source>
</evidence>
<evidence type="ECO:0000313" key="2">
    <source>
        <dbReference type="EMBL" id="SKA03894.1"/>
    </source>
</evidence>
<protein>
    <submittedName>
        <fullName evidence="2">Glycerophosphoryl diester phosphodiesterase</fullName>
    </submittedName>
</protein>
<dbReference type="SUPFAM" id="SSF51695">
    <property type="entry name" value="PLC-like phosphodiesterases"/>
    <property type="match status" value="1"/>
</dbReference>
<dbReference type="Pfam" id="PF03009">
    <property type="entry name" value="GDPD"/>
    <property type="match status" value="1"/>
</dbReference>
<dbReference type="STRING" id="413434.SAMN04488132_108172"/>
<dbReference type="AlphaFoldDB" id="A0A1T4QJN5"/>
<feature type="domain" description="GP-PDE" evidence="1">
    <location>
        <begin position="11"/>
        <end position="280"/>
    </location>
</feature>
<name>A0A1T4QJN5_9BACT</name>
<dbReference type="Gene3D" id="3.20.20.190">
    <property type="entry name" value="Phosphatidylinositol (PI) phosphodiesterase"/>
    <property type="match status" value="1"/>
</dbReference>
<dbReference type="PROSITE" id="PS51704">
    <property type="entry name" value="GP_PDE"/>
    <property type="match status" value="1"/>
</dbReference>
<reference evidence="2 3" key="1">
    <citation type="submission" date="2017-02" db="EMBL/GenBank/DDBJ databases">
        <authorList>
            <person name="Peterson S.W."/>
        </authorList>
    </citation>
    <scope>NUCLEOTIDE SEQUENCE [LARGE SCALE GENOMIC DNA]</scope>
    <source>
        <strain evidence="2 3">DSM 22335</strain>
    </source>
</reference>
<keyword evidence="3" id="KW-1185">Reference proteome</keyword>
<accession>A0A1T4QJN5</accession>
<dbReference type="InterPro" id="IPR017946">
    <property type="entry name" value="PLC-like_Pdiesterase_TIM-brl"/>
</dbReference>
<evidence type="ECO:0000259" key="1">
    <source>
        <dbReference type="PROSITE" id="PS51704"/>
    </source>
</evidence>
<dbReference type="PANTHER" id="PTHR46211">
    <property type="entry name" value="GLYCEROPHOSPHORYL DIESTER PHOSPHODIESTERASE"/>
    <property type="match status" value="1"/>
</dbReference>
<dbReference type="Proteomes" id="UP000190888">
    <property type="component" value="Unassembled WGS sequence"/>
</dbReference>
<dbReference type="GO" id="GO:0006629">
    <property type="term" value="P:lipid metabolic process"/>
    <property type="evidence" value="ECO:0007669"/>
    <property type="project" value="InterPro"/>
</dbReference>
<dbReference type="EMBL" id="FUWH01000008">
    <property type="protein sequence ID" value="SKA03894.1"/>
    <property type="molecule type" value="Genomic_DNA"/>
</dbReference>
<organism evidence="2 3">
    <name type="scientific">Sediminibacterium ginsengisoli</name>
    <dbReference type="NCBI Taxonomy" id="413434"/>
    <lineage>
        <taxon>Bacteria</taxon>
        <taxon>Pseudomonadati</taxon>
        <taxon>Bacteroidota</taxon>
        <taxon>Chitinophagia</taxon>
        <taxon>Chitinophagales</taxon>
        <taxon>Chitinophagaceae</taxon>
        <taxon>Sediminibacterium</taxon>
    </lineage>
</organism>
<dbReference type="InterPro" id="IPR030395">
    <property type="entry name" value="GP_PDE_dom"/>
</dbReference>
<sequence length="281" mass="32030">MQESKIQPAVFLKQGHRGTRGLMAENTIPSMKKAILDGANTIEMDIHITKDNQVIVYHDSYPNPDYTTFADGSEIPKEDKKKYSWYQISYAEAKQFVIGLKPYTAFPQQQPVKSYAPLLGELIDSVEQFTKAQGLPPVHYNVEIKADPATDGKEQPAPEEFVALVMKVLEPKKLGKRLFIQSFDERQLQVLNKKYPHVLLGFLTGSKDSFEDNMKKLGFTPAFYNPHQSLVTKELVSKCHEMKMQVNPWTLVKKEDFLKMKALGVDGIITDYPNIFKELGW</sequence>
<dbReference type="GO" id="GO:0008081">
    <property type="term" value="F:phosphoric diester hydrolase activity"/>
    <property type="evidence" value="ECO:0007669"/>
    <property type="project" value="InterPro"/>
</dbReference>
<dbReference type="OrthoDB" id="384721at2"/>
<dbReference type="PANTHER" id="PTHR46211:SF14">
    <property type="entry name" value="GLYCEROPHOSPHODIESTER PHOSPHODIESTERASE"/>
    <property type="match status" value="1"/>
</dbReference>